<keyword evidence="2" id="KW-0808">Transferase</keyword>
<gene>
    <name evidence="2" type="ORF">BED41_12505</name>
</gene>
<organism evidence="2 3">
    <name type="scientific">Cloacibacillus porcorum</name>
    <dbReference type="NCBI Taxonomy" id="1197717"/>
    <lineage>
        <taxon>Bacteria</taxon>
        <taxon>Thermotogati</taxon>
        <taxon>Synergistota</taxon>
        <taxon>Synergistia</taxon>
        <taxon>Synergistales</taxon>
        <taxon>Synergistaceae</taxon>
        <taxon>Cloacibacillus</taxon>
    </lineage>
</organism>
<evidence type="ECO:0000313" key="2">
    <source>
        <dbReference type="EMBL" id="ANZ45834.1"/>
    </source>
</evidence>
<dbReference type="STRING" id="1197717.BED41_12505"/>
<keyword evidence="1" id="KW-0560">Oxidoreductase</keyword>
<dbReference type="GO" id="GO:0032259">
    <property type="term" value="P:methylation"/>
    <property type="evidence" value="ECO:0007669"/>
    <property type="project" value="UniProtKB-KW"/>
</dbReference>
<proteinExistence type="predicted"/>
<dbReference type="GO" id="GO:0050485">
    <property type="term" value="F:oxidoreductase activity, acting on X-H and Y-H to form an X-Y bond, with a disulfide as acceptor"/>
    <property type="evidence" value="ECO:0007669"/>
    <property type="project" value="InterPro"/>
</dbReference>
<dbReference type="Pfam" id="PF07355">
    <property type="entry name" value="GRDB"/>
    <property type="match status" value="1"/>
</dbReference>
<dbReference type="AlphaFoldDB" id="A0A1B2I796"/>
<keyword evidence="3" id="KW-1185">Reference proteome</keyword>
<dbReference type="Proteomes" id="UP000093044">
    <property type="component" value="Chromosome"/>
</dbReference>
<accession>A0A1B2I796</accession>
<dbReference type="KEGG" id="cpor:BED41_12505"/>
<protein>
    <submittedName>
        <fullName evidence="2">Beta-aspartate methyltransferase</fullName>
    </submittedName>
</protein>
<dbReference type="NCBIfam" id="TIGR01918">
    <property type="entry name" value="various_sel_PB"/>
    <property type="match status" value="1"/>
</dbReference>
<dbReference type="GO" id="GO:0008168">
    <property type="term" value="F:methyltransferase activity"/>
    <property type="evidence" value="ECO:0007669"/>
    <property type="project" value="UniProtKB-KW"/>
</dbReference>
<evidence type="ECO:0000313" key="3">
    <source>
        <dbReference type="Proteomes" id="UP000093044"/>
    </source>
</evidence>
<evidence type="ECO:0000256" key="1">
    <source>
        <dbReference type="ARBA" id="ARBA00023002"/>
    </source>
</evidence>
<dbReference type="InterPro" id="IPR010187">
    <property type="entry name" value="Various_sel_PB"/>
</dbReference>
<reference evidence="2" key="1">
    <citation type="submission" date="2016-08" db="EMBL/GenBank/DDBJ databases">
        <title>Complete genome of Cloacibacillus porcorum.</title>
        <authorList>
            <person name="Looft T."/>
            <person name="Bayles D.O."/>
            <person name="Alt D.P."/>
        </authorList>
    </citation>
    <scope>NUCLEOTIDE SEQUENCE [LARGE SCALE GENOMIC DNA]</scope>
    <source>
        <strain evidence="2">CL-84</strain>
    </source>
</reference>
<dbReference type="EMBL" id="CP016757">
    <property type="protein sequence ID" value="ANZ45834.1"/>
    <property type="molecule type" value="Genomic_DNA"/>
</dbReference>
<sequence>MTKKRIVHYINQFFAGIGGEEKADTKPESRPGVVGPGMALAHELGDAAEVVGTVICGDGYYAENMESATEEILKLISAFQPDAVVTGPAFNAGRYGTAAGGVADAVQKKLGIPAVSGMYEENPGADMFKKSVFIVPTADNARGIKTAVPAMAKLVLKVLETNGNPGSPEEAGYMTRGVRVNFFQDRPGADRAVEMLVKKLKGEEFTTEYPMPSFDRVAPGEAIKDLKNATIALVTSGGIVPKGNPDHIEASSAMKFGTYDIEGVQTADGEHYATAHGGYDPTYANTDPNRVLPVDVLREMEKEGVFKKLYRYFFTTVGNGTSIANAKKFGTAIGEQLKKDGVDAVILTST</sequence>
<keyword evidence="2" id="KW-0489">Methyltransferase</keyword>
<name>A0A1B2I796_9BACT</name>